<organism evidence="2 7">
    <name type="scientific">Rotaria socialis</name>
    <dbReference type="NCBI Taxonomy" id="392032"/>
    <lineage>
        <taxon>Eukaryota</taxon>
        <taxon>Metazoa</taxon>
        <taxon>Spiralia</taxon>
        <taxon>Gnathifera</taxon>
        <taxon>Rotifera</taxon>
        <taxon>Eurotatoria</taxon>
        <taxon>Bdelloidea</taxon>
        <taxon>Philodinida</taxon>
        <taxon>Philodinidae</taxon>
        <taxon>Rotaria</taxon>
    </lineage>
</organism>
<keyword evidence="8" id="KW-1185">Reference proteome</keyword>
<dbReference type="EMBL" id="CAJNYD010002308">
    <property type="protein sequence ID" value="CAF3410408.1"/>
    <property type="molecule type" value="Genomic_DNA"/>
</dbReference>
<name>A0A818B2F4_9BILA</name>
<evidence type="ECO:0000313" key="4">
    <source>
        <dbReference type="EMBL" id="CAF4323998.1"/>
    </source>
</evidence>
<dbReference type="Proteomes" id="UP000663873">
    <property type="component" value="Unassembled WGS sequence"/>
</dbReference>
<dbReference type="EMBL" id="CAJOBO010002255">
    <property type="protein sequence ID" value="CAF4440586.1"/>
    <property type="molecule type" value="Genomic_DNA"/>
</dbReference>
<evidence type="ECO:0000313" key="5">
    <source>
        <dbReference type="EMBL" id="CAF4440586.1"/>
    </source>
</evidence>
<evidence type="ECO:0000259" key="1">
    <source>
        <dbReference type="PROSITE" id="PS50994"/>
    </source>
</evidence>
<dbReference type="Gene3D" id="3.30.420.10">
    <property type="entry name" value="Ribonuclease H-like superfamily/Ribonuclease H"/>
    <property type="match status" value="1"/>
</dbReference>
<dbReference type="PANTHER" id="PTHR46585">
    <property type="entry name" value="INTEGRASE CORE DOMAIN CONTAINING PROTEIN"/>
    <property type="match status" value="1"/>
</dbReference>
<dbReference type="OrthoDB" id="2499658at2759"/>
<comment type="caution">
    <text evidence="2">The sequence shown here is derived from an EMBL/GenBank/DDBJ whole genome shotgun (WGS) entry which is preliminary data.</text>
</comment>
<evidence type="ECO:0000313" key="8">
    <source>
        <dbReference type="Proteomes" id="UP000663873"/>
    </source>
</evidence>
<proteinExistence type="predicted"/>
<dbReference type="InterPro" id="IPR041588">
    <property type="entry name" value="Integrase_H2C2"/>
</dbReference>
<dbReference type="EMBL" id="CAJNXB010005877">
    <property type="protein sequence ID" value="CAF3453217.1"/>
    <property type="molecule type" value="Genomic_DNA"/>
</dbReference>
<dbReference type="Proteomes" id="UP000663851">
    <property type="component" value="Unassembled WGS sequence"/>
</dbReference>
<dbReference type="Proteomes" id="UP000663825">
    <property type="component" value="Unassembled WGS sequence"/>
</dbReference>
<dbReference type="EMBL" id="CAJOBP010001953">
    <property type="protein sequence ID" value="CAF4323998.1"/>
    <property type="molecule type" value="Genomic_DNA"/>
</dbReference>
<sequence>MEIFYKKLDLHIQNLHQKFRAKYVIKNEMYKDIILVLCEGWGDSQFKHWVQKHFILVKNSDVNVVYSSGKVSCPVVTYEEIYTKLYECHNHVGHRGRDKTWKEVKANYSWIPYDVVMIFIKLCDSCSSRQNFTKSSATKEIISIGYLTRIQISLIDMRGHPDGKFKWILHTKNPISEFSWAYPLESKEVEPVAEKLLNQFYTFGPPCILQSDNGKAFVTQIINEMKKTWVDLVILNGKIPPVEAQVLIDHDNRTLVIALEKWMQHNHTDNWSKGLGPVVYAINTSVVKITNKTPYEVIFGEGLRSDFEIWKVMSQAGVEDEENLPDNFTRKLNGRDDSNVLQHSNNQLNTLNTNNQTLHLTLRPQTLALTSVPNNIIITHPTLTKTHRTTNINSSSNYLGLNDNSITQDFSIVSNDTSVHNHRHGTIREQAEENYLKSAAKRQKLHENAMTQQEQYQPKDFIGL</sequence>
<evidence type="ECO:0000313" key="2">
    <source>
        <dbReference type="EMBL" id="CAF3410408.1"/>
    </source>
</evidence>
<gene>
    <name evidence="5" type="ORF">HFQ381_LOCUS23090</name>
    <name evidence="2" type="ORF">LUA448_LOCUS18445</name>
    <name evidence="6" type="ORF">QYT958_LOCUS12924</name>
    <name evidence="3" type="ORF">TIS948_LOCUS32086</name>
    <name evidence="4" type="ORF">UJA718_LOCUS14058</name>
</gene>
<evidence type="ECO:0000313" key="3">
    <source>
        <dbReference type="EMBL" id="CAF3453217.1"/>
    </source>
</evidence>
<dbReference type="SUPFAM" id="SSF53098">
    <property type="entry name" value="Ribonuclease H-like"/>
    <property type="match status" value="1"/>
</dbReference>
<dbReference type="EMBL" id="CAJOBR010001613">
    <property type="protein sequence ID" value="CAF4622250.1"/>
    <property type="molecule type" value="Genomic_DNA"/>
</dbReference>
<evidence type="ECO:0000313" key="6">
    <source>
        <dbReference type="EMBL" id="CAF4622250.1"/>
    </source>
</evidence>
<dbReference type="InterPro" id="IPR001584">
    <property type="entry name" value="Integrase_cat-core"/>
</dbReference>
<reference evidence="2" key="1">
    <citation type="submission" date="2021-02" db="EMBL/GenBank/DDBJ databases">
        <authorList>
            <person name="Nowell W R."/>
        </authorList>
    </citation>
    <scope>NUCLEOTIDE SEQUENCE</scope>
</reference>
<feature type="domain" description="Integrase catalytic" evidence="1">
    <location>
        <begin position="144"/>
        <end position="302"/>
    </location>
</feature>
<dbReference type="Proteomes" id="UP000663833">
    <property type="component" value="Unassembled WGS sequence"/>
</dbReference>
<dbReference type="Pfam" id="PF17921">
    <property type="entry name" value="Integrase_H2C2"/>
    <property type="match status" value="1"/>
</dbReference>
<dbReference type="InterPro" id="IPR036397">
    <property type="entry name" value="RNaseH_sf"/>
</dbReference>
<dbReference type="GO" id="GO:0003676">
    <property type="term" value="F:nucleic acid binding"/>
    <property type="evidence" value="ECO:0007669"/>
    <property type="project" value="InterPro"/>
</dbReference>
<dbReference type="InterPro" id="IPR012337">
    <property type="entry name" value="RNaseH-like_sf"/>
</dbReference>
<accession>A0A818B2F4</accession>
<dbReference type="PROSITE" id="PS50994">
    <property type="entry name" value="INTEGRASE"/>
    <property type="match status" value="1"/>
</dbReference>
<dbReference type="Proteomes" id="UP000663848">
    <property type="component" value="Unassembled WGS sequence"/>
</dbReference>
<dbReference type="GO" id="GO:0015074">
    <property type="term" value="P:DNA integration"/>
    <property type="evidence" value="ECO:0007669"/>
    <property type="project" value="InterPro"/>
</dbReference>
<protein>
    <recommendedName>
        <fullName evidence="1">Integrase catalytic domain-containing protein</fullName>
    </recommendedName>
</protein>
<dbReference type="AlphaFoldDB" id="A0A818B2F4"/>
<evidence type="ECO:0000313" key="7">
    <source>
        <dbReference type="Proteomes" id="UP000663833"/>
    </source>
</evidence>